<dbReference type="InterPro" id="IPR003004">
    <property type="entry name" value="GspF/PilC"/>
</dbReference>
<dbReference type="Pfam" id="PF00482">
    <property type="entry name" value="T2SSF"/>
    <property type="match status" value="2"/>
</dbReference>
<dbReference type="NCBIfam" id="TIGR02120">
    <property type="entry name" value="GspF"/>
    <property type="match status" value="1"/>
</dbReference>
<evidence type="ECO:0000256" key="15">
    <source>
        <dbReference type="SAM" id="Phobius"/>
    </source>
</evidence>
<evidence type="ECO:0000256" key="13">
    <source>
        <dbReference type="ARBA" id="ARBA00030750"/>
    </source>
</evidence>
<evidence type="ECO:0000256" key="1">
    <source>
        <dbReference type="ARBA" id="ARBA00002684"/>
    </source>
</evidence>
<evidence type="ECO:0000256" key="14">
    <source>
        <dbReference type="RuleBase" id="RU003923"/>
    </source>
</evidence>
<evidence type="ECO:0000313" key="17">
    <source>
        <dbReference type="EMBL" id="MDZ7277556.1"/>
    </source>
</evidence>
<keyword evidence="10" id="KW-0653">Protein transport</keyword>
<sequence>MRFRYRALDAQGQRRVGTMESESARHVRQWLREQQLQPLSITETKPSGRQRPAFKPRERAAFMQQLATLIRARLPLDNTLQALTQQHHKPAQRAMLQDMHRRVCEGCSLAEAMAEHRQTFPALYATMIAAGESSGQLGNVLTQLAEYSEKTQEMRSRILQALIYPVLLLVVACTVVVILLTAVVPEVVAQFSHMQHALPWTTRVLMLLSDTLRASAPLLAAVMAIFAVLLLLAQRHAAWQQRWHRWQLRLPIWGRLLLATNMASYVRTLSIMTQSAVPLLEGMRLSATVTQNRYMQMQLNQAAERVREGTTLTQALEHTGLLPTMMQHMLASGESSGELDTMLKRAADIQEHTMYSQMRVAISLFEPLMTVSMAGVVLFIILAILQPILQLNSLL</sequence>
<evidence type="ECO:0000256" key="5">
    <source>
        <dbReference type="ARBA" id="ARBA00022475"/>
    </source>
</evidence>
<evidence type="ECO:0000256" key="9">
    <source>
        <dbReference type="ARBA" id="ARBA00022837"/>
    </source>
</evidence>
<dbReference type="PRINTS" id="PR00812">
    <property type="entry name" value="BCTERIALGSPF"/>
</dbReference>
<dbReference type="Gene3D" id="1.20.81.30">
    <property type="entry name" value="Type II secretion system (T2SS), domain F"/>
    <property type="match status" value="2"/>
</dbReference>
<evidence type="ECO:0000256" key="10">
    <source>
        <dbReference type="ARBA" id="ARBA00022927"/>
    </source>
</evidence>
<dbReference type="PANTHER" id="PTHR30012">
    <property type="entry name" value="GENERAL SECRETION PATHWAY PROTEIN"/>
    <property type="match status" value="1"/>
</dbReference>
<keyword evidence="12 15" id="KW-0472">Membrane</keyword>
<evidence type="ECO:0000256" key="7">
    <source>
        <dbReference type="ARBA" id="ARBA00022692"/>
    </source>
</evidence>
<evidence type="ECO:0000256" key="6">
    <source>
        <dbReference type="ARBA" id="ARBA00022519"/>
    </source>
</evidence>
<dbReference type="PROSITE" id="PS00874">
    <property type="entry name" value="T2SP_F"/>
    <property type="match status" value="1"/>
</dbReference>
<gene>
    <name evidence="17" type="primary">gspF</name>
    <name evidence="17" type="ORF">N4G40_04565</name>
</gene>
<comment type="subcellular location">
    <subcellularLocation>
        <location evidence="2 14">Cell inner membrane</location>
        <topology evidence="2 14">Multi-pass membrane protein</topology>
    </subcellularLocation>
</comment>
<comment type="function">
    <text evidence="1">Component of the type II secretion system inner membrane complex required for the energy-dependent secretion of extracellular factors such as proteases and toxins from the periplasm.</text>
</comment>
<name>A0ABU5LCT5_9GAMM</name>
<dbReference type="InterPro" id="IPR001992">
    <property type="entry name" value="T2SS_GspF/T4SS_PilC_CS"/>
</dbReference>
<comment type="similarity">
    <text evidence="3 14">Belongs to the GSP F family.</text>
</comment>
<keyword evidence="6" id="KW-0997">Cell inner membrane</keyword>
<evidence type="ECO:0000259" key="16">
    <source>
        <dbReference type="Pfam" id="PF00482"/>
    </source>
</evidence>
<keyword evidence="8" id="KW-0479">Metal-binding</keyword>
<keyword evidence="18" id="KW-1185">Reference proteome</keyword>
<evidence type="ECO:0000256" key="2">
    <source>
        <dbReference type="ARBA" id="ARBA00004429"/>
    </source>
</evidence>
<accession>A0ABU5LCT5</accession>
<dbReference type="EMBL" id="JAOBTT010000001">
    <property type="protein sequence ID" value="MDZ7277556.1"/>
    <property type="molecule type" value="Genomic_DNA"/>
</dbReference>
<feature type="transmembrane region" description="Helical" evidence="15">
    <location>
        <begin position="214"/>
        <end position="233"/>
    </location>
</feature>
<comment type="caution">
    <text evidence="17">The sequence shown here is derived from an EMBL/GenBank/DDBJ whole genome shotgun (WGS) entry which is preliminary data.</text>
</comment>
<dbReference type="Proteomes" id="UP001288620">
    <property type="component" value="Unassembled WGS sequence"/>
</dbReference>
<feature type="transmembrane region" description="Helical" evidence="15">
    <location>
        <begin position="162"/>
        <end position="184"/>
    </location>
</feature>
<dbReference type="InterPro" id="IPR018076">
    <property type="entry name" value="T2SS_GspF_dom"/>
</dbReference>
<dbReference type="PANTHER" id="PTHR30012:SF0">
    <property type="entry name" value="TYPE II SECRETION SYSTEM PROTEIN F-RELATED"/>
    <property type="match status" value="1"/>
</dbReference>
<feature type="transmembrane region" description="Helical" evidence="15">
    <location>
        <begin position="368"/>
        <end position="389"/>
    </location>
</feature>
<evidence type="ECO:0000256" key="8">
    <source>
        <dbReference type="ARBA" id="ARBA00022723"/>
    </source>
</evidence>
<keyword evidence="5" id="KW-1003">Cell membrane</keyword>
<keyword evidence="7 14" id="KW-0812">Transmembrane</keyword>
<evidence type="ECO:0000256" key="11">
    <source>
        <dbReference type="ARBA" id="ARBA00022989"/>
    </source>
</evidence>
<evidence type="ECO:0000256" key="12">
    <source>
        <dbReference type="ARBA" id="ARBA00023136"/>
    </source>
</evidence>
<protein>
    <recommendedName>
        <fullName evidence="13">General secretion pathway protein F</fullName>
    </recommendedName>
</protein>
<dbReference type="InterPro" id="IPR042094">
    <property type="entry name" value="T2SS_GspF_sf"/>
</dbReference>
<evidence type="ECO:0000256" key="4">
    <source>
        <dbReference type="ARBA" id="ARBA00022448"/>
    </source>
</evidence>
<feature type="domain" description="Type II secretion system protein GspF" evidence="16">
    <location>
        <begin position="266"/>
        <end position="387"/>
    </location>
</feature>
<evidence type="ECO:0000256" key="3">
    <source>
        <dbReference type="ARBA" id="ARBA00005745"/>
    </source>
</evidence>
<proteinExistence type="inferred from homology"/>
<evidence type="ECO:0000313" key="18">
    <source>
        <dbReference type="Proteomes" id="UP001288620"/>
    </source>
</evidence>
<reference evidence="18" key="1">
    <citation type="submission" date="2023-07" db="EMBL/GenBank/DDBJ databases">
        <title>Structural and functional analysis of rice phyllospheric bacteria for their antimicrobial properties and defense elicitation against blast disease.</title>
        <authorList>
            <person name="Sahu K.P."/>
            <person name="Asharani P."/>
            <person name="Kumar M."/>
            <person name="Reddy B."/>
            <person name="Kumar A."/>
        </authorList>
    </citation>
    <scope>NUCLEOTIDE SEQUENCE [LARGE SCALE GENOMIC DNA]</scope>
    <source>
        <strain evidence="18">OsEp_Plm_30P10</strain>
    </source>
</reference>
<organism evidence="17 18">
    <name type="scientific">Pantoea eucrina</name>
    <dbReference type="NCBI Taxonomy" id="472693"/>
    <lineage>
        <taxon>Bacteria</taxon>
        <taxon>Pseudomonadati</taxon>
        <taxon>Pseudomonadota</taxon>
        <taxon>Gammaproteobacteria</taxon>
        <taxon>Enterobacterales</taxon>
        <taxon>Erwiniaceae</taxon>
        <taxon>Pantoea</taxon>
    </lineage>
</organism>
<keyword evidence="4 14" id="KW-0813">Transport</keyword>
<keyword evidence="9" id="KW-0106">Calcium</keyword>
<keyword evidence="11 15" id="KW-1133">Transmembrane helix</keyword>
<feature type="domain" description="Type II secretion system protein GspF" evidence="16">
    <location>
        <begin position="62"/>
        <end position="185"/>
    </location>
</feature>
<dbReference type="InterPro" id="IPR011850">
    <property type="entry name" value="T2SS_GspF"/>
</dbReference>
<dbReference type="RefSeq" id="WP_322541652.1">
    <property type="nucleotide sequence ID" value="NZ_JAOBTT010000001.1"/>
</dbReference>